<evidence type="ECO:0000313" key="3">
    <source>
        <dbReference type="EMBL" id="SEW20495.1"/>
    </source>
</evidence>
<feature type="domain" description="Activator of Hsp90 ATPase homologue 1/2-like C-terminal" evidence="2">
    <location>
        <begin position="15"/>
        <end position="102"/>
    </location>
</feature>
<dbReference type="EMBL" id="FOIZ01000001">
    <property type="protein sequence ID" value="SEW20495.1"/>
    <property type="molecule type" value="Genomic_DNA"/>
</dbReference>
<dbReference type="RefSeq" id="WP_089992430.1">
    <property type="nucleotide sequence ID" value="NZ_FOIZ01000001.1"/>
</dbReference>
<dbReference type="OrthoDB" id="793407at2"/>
<evidence type="ECO:0000256" key="1">
    <source>
        <dbReference type="ARBA" id="ARBA00006817"/>
    </source>
</evidence>
<dbReference type="Gene3D" id="3.30.530.20">
    <property type="match status" value="1"/>
</dbReference>
<name>A0A1I0Q138_9RHOB</name>
<dbReference type="InterPro" id="IPR023393">
    <property type="entry name" value="START-like_dom_sf"/>
</dbReference>
<evidence type="ECO:0000259" key="2">
    <source>
        <dbReference type="Pfam" id="PF08327"/>
    </source>
</evidence>
<dbReference type="STRING" id="364200.SAMN04488515_1582"/>
<sequence>MTPVLITKTILVPLTPSDAFVLFTDGMGKWWPHAHGNLHMEPRKGGKIKDGTKDIGTIIAFDPDGFLAFSWSPDDADETIVTVVFSASSDGCRVDLTHGSEVILGDVTDAVSTSYLRGFDLILGSYCICANRVFVVA</sequence>
<dbReference type="InterPro" id="IPR013538">
    <property type="entry name" value="ASHA1/2-like_C"/>
</dbReference>
<dbReference type="Proteomes" id="UP000199167">
    <property type="component" value="Unassembled WGS sequence"/>
</dbReference>
<protein>
    <submittedName>
        <fullName evidence="3">Activator of Hsp90 ATPase homolog 1-like protein</fullName>
    </submittedName>
</protein>
<accession>A0A1I0Q138</accession>
<evidence type="ECO:0000313" key="4">
    <source>
        <dbReference type="Proteomes" id="UP000199167"/>
    </source>
</evidence>
<dbReference type="SUPFAM" id="SSF55961">
    <property type="entry name" value="Bet v1-like"/>
    <property type="match status" value="1"/>
</dbReference>
<gene>
    <name evidence="3" type="ORF">SAMN04488515_1582</name>
</gene>
<proteinExistence type="inferred from homology"/>
<dbReference type="Pfam" id="PF08327">
    <property type="entry name" value="AHSA1"/>
    <property type="match status" value="1"/>
</dbReference>
<comment type="similarity">
    <text evidence="1">Belongs to the AHA1 family.</text>
</comment>
<reference evidence="3 4" key="1">
    <citation type="submission" date="2016-10" db="EMBL/GenBank/DDBJ databases">
        <authorList>
            <person name="de Groot N.N."/>
        </authorList>
    </citation>
    <scope>NUCLEOTIDE SEQUENCE [LARGE SCALE GENOMIC DNA]</scope>
    <source>
        <strain evidence="3 4">DSM 17925</strain>
    </source>
</reference>
<keyword evidence="4" id="KW-1185">Reference proteome</keyword>
<organism evidence="3 4">
    <name type="scientific">Cognatiyoonia koreensis</name>
    <dbReference type="NCBI Taxonomy" id="364200"/>
    <lineage>
        <taxon>Bacteria</taxon>
        <taxon>Pseudomonadati</taxon>
        <taxon>Pseudomonadota</taxon>
        <taxon>Alphaproteobacteria</taxon>
        <taxon>Rhodobacterales</taxon>
        <taxon>Paracoccaceae</taxon>
        <taxon>Cognatiyoonia</taxon>
    </lineage>
</organism>
<dbReference type="AlphaFoldDB" id="A0A1I0Q138"/>